<dbReference type="Gene3D" id="3.40.30.10">
    <property type="entry name" value="Glutaredoxin"/>
    <property type="match status" value="1"/>
</dbReference>
<dbReference type="RefSeq" id="WP_021698777.1">
    <property type="nucleotide sequence ID" value="NZ_BATC01000112.1"/>
</dbReference>
<evidence type="ECO:0000256" key="1">
    <source>
        <dbReference type="SAM" id="Phobius"/>
    </source>
</evidence>
<dbReference type="PANTHER" id="PTHR32234">
    <property type="entry name" value="THIOL:DISULFIDE INTERCHANGE PROTEIN DSBD"/>
    <property type="match status" value="1"/>
</dbReference>
<keyword evidence="1" id="KW-1133">Transmembrane helix</keyword>
<dbReference type="InterPro" id="IPR036249">
    <property type="entry name" value="Thioredoxin-like_sf"/>
</dbReference>
<feature type="transmembrane region" description="Helical" evidence="1">
    <location>
        <begin position="27"/>
        <end position="47"/>
    </location>
</feature>
<keyword evidence="1" id="KW-0472">Membrane</keyword>
<accession>A0A8E0TSG8</accession>
<reference evidence="3" key="1">
    <citation type="journal article" date="2013" name="Genome Announc.">
        <title>Draft Genome Sequence of the Dimorphic Prosthecate Bacterium Brevundimonas abyssalis TAR-001T.</title>
        <authorList>
            <person name="Tsubouchi T."/>
            <person name="Nishi S."/>
            <person name="Usui K."/>
            <person name="Shimane Y."/>
            <person name="Takaki Y."/>
            <person name="Maruyama T."/>
            <person name="Hatada Y."/>
        </authorList>
    </citation>
    <scope>NUCLEOTIDE SEQUENCE [LARGE SCALE GENOMIC DNA]</scope>
    <source>
        <strain evidence="3">TAR-001</strain>
    </source>
</reference>
<dbReference type="SUPFAM" id="SSF52833">
    <property type="entry name" value="Thioredoxin-like"/>
    <property type="match status" value="1"/>
</dbReference>
<protein>
    <submittedName>
        <fullName evidence="2">Cytochrome c-type biogenesis protein DsbD, protein-disulfide reductase</fullName>
    </submittedName>
</protein>
<comment type="caution">
    <text evidence="2">The sequence shown here is derived from an EMBL/GenBank/DDBJ whole genome shotgun (WGS) entry which is preliminary data.</text>
</comment>
<dbReference type="GO" id="GO:0015035">
    <property type="term" value="F:protein-disulfide reductase activity"/>
    <property type="evidence" value="ECO:0007669"/>
    <property type="project" value="TreeGrafter"/>
</dbReference>
<evidence type="ECO:0000313" key="3">
    <source>
        <dbReference type="Proteomes" id="UP000016569"/>
    </source>
</evidence>
<dbReference type="PANTHER" id="PTHR32234:SF3">
    <property type="entry name" value="SUPPRESSION OF COPPER SENSITIVITY PROTEIN"/>
    <property type="match status" value="1"/>
</dbReference>
<dbReference type="Pfam" id="PF13899">
    <property type="entry name" value="Thioredoxin_7"/>
    <property type="match status" value="1"/>
</dbReference>
<evidence type="ECO:0000313" key="2">
    <source>
        <dbReference type="EMBL" id="GAD60683.1"/>
    </source>
</evidence>
<gene>
    <name evidence="2" type="ORF">MBEBAB_2933</name>
</gene>
<dbReference type="AlphaFoldDB" id="A0A8E0TSG8"/>
<keyword evidence="3" id="KW-1185">Reference proteome</keyword>
<proteinExistence type="predicted"/>
<dbReference type="CDD" id="cd02953">
    <property type="entry name" value="DsbDgamma"/>
    <property type="match status" value="1"/>
</dbReference>
<keyword evidence="1" id="KW-0812">Transmembrane</keyword>
<dbReference type="Proteomes" id="UP000016569">
    <property type="component" value="Unassembled WGS sequence"/>
</dbReference>
<name>A0A8E0TSG8_9CAUL</name>
<dbReference type="GO" id="GO:0045454">
    <property type="term" value="P:cell redox homeostasis"/>
    <property type="evidence" value="ECO:0007669"/>
    <property type="project" value="TreeGrafter"/>
</dbReference>
<organism evidence="2 3">
    <name type="scientific">Brevundimonas abyssalis TAR-001</name>
    <dbReference type="NCBI Taxonomy" id="1391729"/>
    <lineage>
        <taxon>Bacteria</taxon>
        <taxon>Pseudomonadati</taxon>
        <taxon>Pseudomonadota</taxon>
        <taxon>Alphaproteobacteria</taxon>
        <taxon>Caulobacterales</taxon>
        <taxon>Caulobacteraceae</taxon>
        <taxon>Brevundimonas</taxon>
    </lineage>
</organism>
<dbReference type="InterPro" id="IPR035671">
    <property type="entry name" value="DsbD_gamma"/>
</dbReference>
<dbReference type="EMBL" id="BATC01000112">
    <property type="protein sequence ID" value="GAD60683.1"/>
    <property type="molecule type" value="Genomic_DNA"/>
</dbReference>
<sequence>MLALGLFLWGWRQAARAEGRGGVVSTVAAVLSIVAAMGLAGGGASLARAPEAAAGASEGGALSSTPWSPAAVQAARAEGRVVFVNFTADWCVTCKVNERAALASDRVRSAVETTGAVYMVADWTLRDDAIARELERHGRSGVPLYLIYGSGSDAPRILPQLLTPGLVAEALNDAA</sequence>